<name>I7LJI8_METBM</name>
<dbReference type="SUPFAM" id="SSF53098">
    <property type="entry name" value="Ribonuclease H-like"/>
    <property type="match status" value="1"/>
</dbReference>
<accession>I7LJI8</accession>
<dbReference type="KEGG" id="mbg:BN140_1084"/>
<reference evidence="3" key="1">
    <citation type="journal article" date="2012" name="J. Bacteriol.">
        <title>Complete genome sequence of the hydrogenotrophic, methanogenic archaeon Methanoculleus bourgensis strain MS2T, isolated from a sewage sludge digester.</title>
        <authorList>
            <person name="Maus I."/>
            <person name="Wibberg D."/>
            <person name="Stantscheff R."/>
            <person name="Eikmeyer F.G."/>
            <person name="Seffner A."/>
            <person name="Boelter J."/>
            <person name="Szczepanowski R."/>
            <person name="Blom J."/>
            <person name="Jaenicke S."/>
            <person name="Konig H."/>
            <person name="Puhler A."/>
            <person name="Schluter A."/>
        </authorList>
    </citation>
    <scope>NUCLEOTIDE SEQUENCE [LARGE SCALE GENOMIC DNA]</scope>
    <source>
        <strain evidence="3">ATCC 43281 / DSM 3045 / OCM 15 / MS2</strain>
    </source>
</reference>
<dbReference type="Proteomes" id="UP000009007">
    <property type="component" value="Chromosome I"/>
</dbReference>
<dbReference type="InterPro" id="IPR002559">
    <property type="entry name" value="Transposase_11"/>
</dbReference>
<dbReference type="STRING" id="1201294.BN140_1084"/>
<sequence>MVRSPPLSDCDYINFLVAAQCDVSCVKAAECFSGNGLVITHDAFNRFLTRQSLPPETLWAEVEPFVEKRHGWFILDDTVIDKVYSEKIALTYFQWSGNQHKVIKGIGLITLVWTDGVSTFPIDYRIYDKDGDHLTKNDHFRAMLQTATDRGFCPYFVLFDSWYASTANLKFIDRRGWCWFSRVKKNRMVNLDDTENRPVATLTIPDDGMVVHMKRYGFIKLFHSVNKAGKDRYWATNCLTMDATDRRNLQAIAWSIENYHRALKELCCVEDCKIRKEAGQRNHINCSLRAYIRLEAVQQQQDVTIYQAKWEIIRSAITEYVRHPRYAL</sequence>
<dbReference type="GeneID" id="13355604"/>
<keyword evidence="3" id="KW-1185">Reference proteome</keyword>
<organism evidence="2 3">
    <name type="scientific">Methanoculleus bourgensis (strain ATCC 43281 / DSM 3045 / OCM 15 / MS2)</name>
    <name type="common">Methanogenium bourgense</name>
    <dbReference type="NCBI Taxonomy" id="1201294"/>
    <lineage>
        <taxon>Archaea</taxon>
        <taxon>Methanobacteriati</taxon>
        <taxon>Methanobacteriota</taxon>
        <taxon>Stenosarchaea group</taxon>
        <taxon>Methanomicrobia</taxon>
        <taxon>Methanomicrobiales</taxon>
        <taxon>Methanomicrobiaceae</taxon>
        <taxon>Methanoculleus</taxon>
    </lineage>
</organism>
<dbReference type="BioCyc" id="MBOU1201294:BN140_RS05420-MONOMER"/>
<dbReference type="InterPro" id="IPR012337">
    <property type="entry name" value="RNaseH-like_sf"/>
</dbReference>
<gene>
    <name evidence="2" type="ordered locus">BN140_1084</name>
</gene>
<dbReference type="HOGENOM" id="CLU_071602_0_0_2"/>
<dbReference type="EMBL" id="HE964772">
    <property type="protein sequence ID" value="CCJ36007.1"/>
    <property type="molecule type" value="Genomic_DNA"/>
</dbReference>
<evidence type="ECO:0000259" key="1">
    <source>
        <dbReference type="Pfam" id="PF01609"/>
    </source>
</evidence>
<dbReference type="RefSeq" id="WP_014866983.1">
    <property type="nucleotide sequence ID" value="NC_018227.2"/>
</dbReference>
<feature type="domain" description="Transposase IS4-like" evidence="1">
    <location>
        <begin position="74"/>
        <end position="291"/>
    </location>
</feature>
<dbReference type="AlphaFoldDB" id="I7LJI8"/>
<dbReference type="PATRIC" id="fig|1201294.9.peg.1196"/>
<proteinExistence type="predicted"/>
<dbReference type="Pfam" id="PF01609">
    <property type="entry name" value="DDE_Tnp_1"/>
    <property type="match status" value="1"/>
</dbReference>
<evidence type="ECO:0000313" key="3">
    <source>
        <dbReference type="Proteomes" id="UP000009007"/>
    </source>
</evidence>
<protein>
    <submittedName>
        <fullName evidence="2">Transposase</fullName>
    </submittedName>
</protein>
<evidence type="ECO:0000313" key="2">
    <source>
        <dbReference type="EMBL" id="CCJ36007.1"/>
    </source>
</evidence>